<dbReference type="PANTHER" id="PTHR22891">
    <property type="entry name" value="EUKARYOTIC TRANSLATION INITIATION FACTOR 2C"/>
    <property type="match status" value="1"/>
</dbReference>
<dbReference type="InterPro" id="IPR045246">
    <property type="entry name" value="Piwi_ago-like"/>
</dbReference>
<dbReference type="InterPro" id="IPR012337">
    <property type="entry name" value="RNaseH-like_sf"/>
</dbReference>
<dbReference type="SUPFAM" id="SSF101690">
    <property type="entry name" value="PAZ domain"/>
    <property type="match status" value="1"/>
</dbReference>
<dbReference type="Proteomes" id="UP000187283">
    <property type="component" value="Unassembled WGS sequence"/>
</dbReference>
<comment type="similarity">
    <text evidence="1">Belongs to the argonaute family.</text>
</comment>
<dbReference type="AlphaFoldDB" id="A0A1R1XX49"/>
<dbReference type="CDD" id="cd04657">
    <property type="entry name" value="Piwi_ago-like"/>
    <property type="match status" value="1"/>
</dbReference>
<feature type="domain" description="PAZ" evidence="2">
    <location>
        <begin position="239"/>
        <end position="356"/>
    </location>
</feature>
<comment type="caution">
    <text evidence="4">The sequence shown here is derived from an EMBL/GenBank/DDBJ whole genome shotgun (WGS) entry which is preliminary data.</text>
</comment>
<dbReference type="InterPro" id="IPR036085">
    <property type="entry name" value="PAZ_dom_sf"/>
</dbReference>
<dbReference type="SUPFAM" id="SSF53098">
    <property type="entry name" value="Ribonuclease H-like"/>
    <property type="match status" value="1"/>
</dbReference>
<feature type="domain" description="Piwi" evidence="3">
    <location>
        <begin position="531"/>
        <end position="832"/>
    </location>
</feature>
<dbReference type="InterPro" id="IPR014811">
    <property type="entry name" value="ArgoL1"/>
</dbReference>
<dbReference type="Gene3D" id="3.40.50.2300">
    <property type="match status" value="1"/>
</dbReference>
<dbReference type="SMART" id="SM01163">
    <property type="entry name" value="DUF1785"/>
    <property type="match status" value="1"/>
</dbReference>
<dbReference type="InterPro" id="IPR003100">
    <property type="entry name" value="PAZ_dom"/>
</dbReference>
<accession>A0A1R1XX49</accession>
<dbReference type="InterPro" id="IPR036397">
    <property type="entry name" value="RNaseH_sf"/>
</dbReference>
<protein>
    <submittedName>
        <fullName evidence="4">Protein argonaute-3</fullName>
    </submittedName>
</protein>
<dbReference type="Gene3D" id="2.170.260.10">
    <property type="entry name" value="paz domain"/>
    <property type="match status" value="1"/>
</dbReference>
<dbReference type="PROSITE" id="PS50822">
    <property type="entry name" value="PIWI"/>
    <property type="match status" value="1"/>
</dbReference>
<evidence type="ECO:0000313" key="4">
    <source>
        <dbReference type="EMBL" id="OMJ19247.1"/>
    </source>
</evidence>
<dbReference type="SMART" id="SM00950">
    <property type="entry name" value="Piwi"/>
    <property type="match status" value="1"/>
</dbReference>
<dbReference type="Pfam" id="PF02170">
    <property type="entry name" value="PAZ"/>
    <property type="match status" value="1"/>
</dbReference>
<dbReference type="EMBL" id="LSSN01001538">
    <property type="protein sequence ID" value="OMJ19247.1"/>
    <property type="molecule type" value="Genomic_DNA"/>
</dbReference>
<organism evidence="4 5">
    <name type="scientific">Smittium culicis</name>
    <dbReference type="NCBI Taxonomy" id="133412"/>
    <lineage>
        <taxon>Eukaryota</taxon>
        <taxon>Fungi</taxon>
        <taxon>Fungi incertae sedis</taxon>
        <taxon>Zoopagomycota</taxon>
        <taxon>Kickxellomycotina</taxon>
        <taxon>Harpellomycetes</taxon>
        <taxon>Harpellales</taxon>
        <taxon>Legeriomycetaceae</taxon>
        <taxon>Smittium</taxon>
    </lineage>
</organism>
<dbReference type="CDD" id="cd02846">
    <property type="entry name" value="PAZ_argonaute_like"/>
    <property type="match status" value="1"/>
</dbReference>
<dbReference type="OrthoDB" id="10252740at2759"/>
<evidence type="ECO:0000256" key="1">
    <source>
        <dbReference type="RuleBase" id="RU361178"/>
    </source>
</evidence>
<dbReference type="STRING" id="133412.A0A1R1XX49"/>
<dbReference type="Pfam" id="PF16487">
    <property type="entry name" value="ArgoMid"/>
    <property type="match status" value="1"/>
</dbReference>
<gene>
    <name evidence="4" type="ORF">AYI70_g4843</name>
</gene>
<reference evidence="4 5" key="1">
    <citation type="submission" date="2017-01" db="EMBL/GenBank/DDBJ databases">
        <authorList>
            <person name="Mah S.A."/>
            <person name="Swanson W.J."/>
            <person name="Moy G.W."/>
            <person name="Vacquier V.D."/>
        </authorList>
    </citation>
    <scope>NUCLEOTIDE SEQUENCE [LARGE SCALE GENOMIC DNA]</scope>
    <source>
        <strain evidence="4 5">GSMNP</strain>
    </source>
</reference>
<dbReference type="InterPro" id="IPR032474">
    <property type="entry name" value="Argonaute_N"/>
</dbReference>
<dbReference type="PROSITE" id="PS50821">
    <property type="entry name" value="PAZ"/>
    <property type="match status" value="1"/>
</dbReference>
<keyword evidence="5" id="KW-1185">Reference proteome</keyword>
<dbReference type="SMART" id="SM00949">
    <property type="entry name" value="PAZ"/>
    <property type="match status" value="1"/>
</dbReference>
<evidence type="ECO:0000259" key="2">
    <source>
        <dbReference type="PROSITE" id="PS50821"/>
    </source>
</evidence>
<dbReference type="InterPro" id="IPR003165">
    <property type="entry name" value="Piwi"/>
</dbReference>
<proteinExistence type="inferred from homology"/>
<dbReference type="InterPro" id="IPR032473">
    <property type="entry name" value="Argonaute_Mid_dom"/>
</dbReference>
<dbReference type="Gene3D" id="3.30.420.10">
    <property type="entry name" value="Ribonuclease H-like superfamily/Ribonuclease H"/>
    <property type="match status" value="1"/>
</dbReference>
<dbReference type="Pfam" id="PF02171">
    <property type="entry name" value="Piwi"/>
    <property type="match status" value="1"/>
</dbReference>
<dbReference type="Pfam" id="PF08699">
    <property type="entry name" value="ArgoL1"/>
    <property type="match status" value="1"/>
</dbReference>
<name>A0A1R1XX49_9FUNG</name>
<dbReference type="Pfam" id="PF16486">
    <property type="entry name" value="ArgoN"/>
    <property type="match status" value="1"/>
</dbReference>
<dbReference type="GO" id="GO:0003723">
    <property type="term" value="F:RNA binding"/>
    <property type="evidence" value="ECO:0007669"/>
    <property type="project" value="InterPro"/>
</dbReference>
<evidence type="ECO:0000313" key="5">
    <source>
        <dbReference type="Proteomes" id="UP000187283"/>
    </source>
</evidence>
<sequence>MENTDDVKPPVVSLAVRNGFGTAGRPVELYVNYYEVKTILEKCVYQYDIEITQKPREPREGETAPPAPIREKKLPPRFARELFDAFVNQYGNSALAGIFVAYDGARCAYSVSRLPLDSKSQVFEISHSEGGGGRARTYLVKVMEAAEIDLRALWDLTKGKDVEPSVSSSSLRVLDTVLYQDISKTHFKVGRSFFTSADSRGLGQGIDLWRGVFQSIKAGMSKLYLNLDIANTTFLHAGPLIEFALSVLQMRDPGELQGRNNPEFWHPVNRLIKGTTMIMNHRGKGMSKFKAKSLASVGADQATFDMVDPKTNETRKISVADYMKEKYGVNLRFPFLPCVEFSRGNFLPMELCDLAPGIHHKKKLNEQQTAEMIRHACLKPHLRQEMIQRNFDDMRLSQSAAMNAFNFSINDRMVRLKARMLPTPEVFYSDRSREPSVRPNGGAWNMRDKVVWRGTELNVWGVAVFMDQRKANINAVQDFIRVLINTCKNTGMNINNTRPQIKYIPAMGNVSQPLHQFFKSIGDEARAFPQMILCILPSTSSVLYGKIKSAAYTELGVHTQCMVGKNIFKPNPQYCANLCLKMNVKMGGISAALKPTSLPVVSEAPTIILGADVTHPGIGELDRPSIAAVVGSMDSNFCKYKAMLAKQGPRIEIIQDLTNIVRDQLISFFQSTGFKPKKIIFYRDGVSEGQFAEVMAKEVQAITDACELLEKGYLPKITFVIVKKGHRTRFMPIGRNDADRSGNCMPGTVVDTDIVSPYLYDFYLQSHSGIQGTSRCVHYIVLKDENGFTPDSIQTLSYNMCYLYAICTRSVSLVPCVYYAHRVAFRSRSHTKETWSNSESGSVASGFQNEYVAPEIKPELLPVHDRLKQSMYFM</sequence>
<evidence type="ECO:0000259" key="3">
    <source>
        <dbReference type="PROSITE" id="PS50822"/>
    </source>
</evidence>